<evidence type="ECO:0008006" key="5">
    <source>
        <dbReference type="Google" id="ProtNLM"/>
    </source>
</evidence>
<sequence>MSRLEHDIRQTLQAQASVDLHDPGRLERVRITRRRQQRMRRLTAGAVTIAAVLAIAVTASLLPRDVTRTEPVTGPGPTTGPGPVETSEDAASVPPAPAIDELAVRATWDPASAATLPTADEGLPADLDPIQVRTTGPLSGAALALAHEGGALTVLDAAGWMRLPTPPGLTASSTAALAPDGRKAAVVTSNGLAWLDLTDLPAASWIDVETPRSVRGEGVQITWFPPSDQVVLNSWRGGQRIDLVSGSVLSLPFLQGWAPTTVTPDGEVLAVGRSPRTVDEWVDDVPVSSIPIGGLEGIGALTANRTTVAATRIDTSHSDPGSATDRDGLAVFDRTTASTWAFLAFTGRSGQWVDGGEVVPVQWLASEVLLLSVLDPATGRRTLVRWTPQTSRLWRVSSYDAAFAITLAQLD</sequence>
<feature type="region of interest" description="Disordered" evidence="1">
    <location>
        <begin position="67"/>
        <end position="92"/>
    </location>
</feature>
<keyword evidence="4" id="KW-1185">Reference proteome</keyword>
<accession>A0A6L7ELX7</accession>
<evidence type="ECO:0000256" key="2">
    <source>
        <dbReference type="SAM" id="Phobius"/>
    </source>
</evidence>
<dbReference type="SUPFAM" id="SSF82171">
    <property type="entry name" value="DPP6 N-terminal domain-like"/>
    <property type="match status" value="1"/>
</dbReference>
<evidence type="ECO:0000313" key="4">
    <source>
        <dbReference type="Proteomes" id="UP000473325"/>
    </source>
</evidence>
<dbReference type="EMBL" id="WUEK01000001">
    <property type="protein sequence ID" value="MXG88303.1"/>
    <property type="molecule type" value="Genomic_DNA"/>
</dbReference>
<dbReference type="RefSeq" id="WP_160874558.1">
    <property type="nucleotide sequence ID" value="NZ_WUEK01000001.1"/>
</dbReference>
<dbReference type="Proteomes" id="UP000473325">
    <property type="component" value="Unassembled WGS sequence"/>
</dbReference>
<organism evidence="3 4">
    <name type="scientific">Nocardioides flavescens</name>
    <dbReference type="NCBI Taxonomy" id="2691959"/>
    <lineage>
        <taxon>Bacteria</taxon>
        <taxon>Bacillati</taxon>
        <taxon>Actinomycetota</taxon>
        <taxon>Actinomycetes</taxon>
        <taxon>Propionibacteriales</taxon>
        <taxon>Nocardioidaceae</taxon>
        <taxon>Nocardioides</taxon>
    </lineage>
</organism>
<feature type="compositionally biased region" description="Low complexity" evidence="1">
    <location>
        <begin position="69"/>
        <end position="85"/>
    </location>
</feature>
<evidence type="ECO:0000313" key="3">
    <source>
        <dbReference type="EMBL" id="MXG88303.1"/>
    </source>
</evidence>
<evidence type="ECO:0000256" key="1">
    <source>
        <dbReference type="SAM" id="MobiDB-lite"/>
    </source>
</evidence>
<keyword evidence="2" id="KW-0472">Membrane</keyword>
<feature type="transmembrane region" description="Helical" evidence="2">
    <location>
        <begin position="42"/>
        <end position="62"/>
    </location>
</feature>
<name>A0A6L7ELX7_9ACTN</name>
<gene>
    <name evidence="3" type="ORF">GRQ65_01910</name>
</gene>
<protein>
    <recommendedName>
        <fullName evidence="5">WD40 repeat domain-containing protein</fullName>
    </recommendedName>
</protein>
<reference evidence="3 4" key="1">
    <citation type="submission" date="2019-12" db="EMBL/GenBank/DDBJ databases">
        <authorList>
            <person name="Kun Z."/>
        </authorList>
    </citation>
    <scope>NUCLEOTIDE SEQUENCE [LARGE SCALE GENOMIC DNA]</scope>
    <source>
        <strain evidence="3 4">YIM 123512</strain>
    </source>
</reference>
<comment type="caution">
    <text evidence="3">The sequence shown here is derived from an EMBL/GenBank/DDBJ whole genome shotgun (WGS) entry which is preliminary data.</text>
</comment>
<dbReference type="AlphaFoldDB" id="A0A6L7ELX7"/>
<proteinExistence type="predicted"/>
<keyword evidence="2" id="KW-0812">Transmembrane</keyword>
<keyword evidence="2" id="KW-1133">Transmembrane helix</keyword>